<proteinExistence type="predicted"/>
<evidence type="ECO:0000313" key="2">
    <source>
        <dbReference type="Proteomes" id="UP001152531"/>
    </source>
</evidence>
<dbReference type="Proteomes" id="UP001152531">
    <property type="component" value="Unassembled WGS sequence"/>
</dbReference>
<name>A0ACA9YE53_9ASCO</name>
<evidence type="ECO:0000313" key="1">
    <source>
        <dbReference type="EMBL" id="CAH6723353.1"/>
    </source>
</evidence>
<sequence>MSKSGDTSHIDFENGVLYGKLKQIRQQDKQISKTKPDLMSVWCYRIKPQDSKKVLAVVNSHFSPIDGEQLLHVKRFQKITDGEVKLDMLLCLYKSFGRDDIVSIFHEHGSMTIEDGDLRVVDVPSDSPSTREVALAWGAEFWPIAWKGNPNHQFLKKVDIDIEEVQQNINQLLANLEGKALPFVTLFDGSHRVISHDCRTDHPLHHSVMRGIQMVADQEKEIRTTATDGNYLLNKYTIYTTYEPCVMCCMALVHSRIDRVIYLQPLPTGGFESNYQLGARDGLNWKFEVWRWLSDPQLPPLDNKLNA</sequence>
<comment type="caution">
    <text evidence="1">The sequence shown here is derived from an EMBL/GenBank/DDBJ whole genome shotgun (WGS) entry which is preliminary data.</text>
</comment>
<keyword evidence="2" id="KW-1185">Reference proteome</keyword>
<protein>
    <submittedName>
        <fullName evidence="1">tRNA-specific adenosine deaminase subunit Tad3p</fullName>
    </submittedName>
</protein>
<reference evidence="1" key="1">
    <citation type="submission" date="2022-06" db="EMBL/GenBank/DDBJ databases">
        <authorList>
            <person name="Legras J.-L."/>
            <person name="Devillers H."/>
            <person name="Grondin C."/>
        </authorList>
    </citation>
    <scope>NUCLEOTIDE SEQUENCE</scope>
    <source>
        <strain evidence="1">CLIB 1444</strain>
    </source>
</reference>
<gene>
    <name evidence="1" type="ORF">CLIB1444_14S02168</name>
</gene>
<organism evidence="1 2">
    <name type="scientific">[Candida] jaroonii</name>
    <dbReference type="NCBI Taxonomy" id="467808"/>
    <lineage>
        <taxon>Eukaryota</taxon>
        <taxon>Fungi</taxon>
        <taxon>Dikarya</taxon>
        <taxon>Ascomycota</taxon>
        <taxon>Saccharomycotina</taxon>
        <taxon>Pichiomycetes</taxon>
        <taxon>Debaryomycetaceae</taxon>
        <taxon>Yamadazyma</taxon>
    </lineage>
</organism>
<dbReference type="EMBL" id="CALSDN010000014">
    <property type="protein sequence ID" value="CAH6723353.1"/>
    <property type="molecule type" value="Genomic_DNA"/>
</dbReference>
<accession>A0ACA9YE53</accession>